<reference evidence="6 7" key="1">
    <citation type="submission" date="2016-07" db="EMBL/GenBank/DDBJ databases">
        <title>Enhancement of antibiotic productionsby engineered nitrateutilization in actinobacteria.</title>
        <authorList>
            <person name="Meng S.C."/>
        </authorList>
    </citation>
    <scope>NUCLEOTIDE SEQUENCE [LARGE SCALE GENOMIC DNA]</scope>
    <source>
        <strain evidence="6 7">NRRL 2936</strain>
    </source>
</reference>
<dbReference type="PATRIC" id="fig|1915.4.peg.6462"/>
<evidence type="ECO:0000313" key="6">
    <source>
        <dbReference type="EMBL" id="ANS68055.1"/>
    </source>
</evidence>
<dbReference type="Pfam" id="PF08100">
    <property type="entry name" value="Dimerisation"/>
    <property type="match status" value="1"/>
</dbReference>
<dbReference type="Gene3D" id="1.10.10.10">
    <property type="entry name" value="Winged helix-like DNA-binding domain superfamily/Winged helix DNA-binding domain"/>
    <property type="match status" value="1"/>
</dbReference>
<dbReference type="GO" id="GO:0032259">
    <property type="term" value="P:methylation"/>
    <property type="evidence" value="ECO:0007669"/>
    <property type="project" value="UniProtKB-KW"/>
</dbReference>
<dbReference type="GO" id="GO:0046983">
    <property type="term" value="F:protein dimerization activity"/>
    <property type="evidence" value="ECO:0007669"/>
    <property type="project" value="InterPro"/>
</dbReference>
<dbReference type="Proteomes" id="UP000092598">
    <property type="component" value="Chromosome"/>
</dbReference>
<dbReference type="GO" id="GO:0008171">
    <property type="term" value="F:O-methyltransferase activity"/>
    <property type="evidence" value="ECO:0007669"/>
    <property type="project" value="InterPro"/>
</dbReference>
<evidence type="ECO:0000256" key="3">
    <source>
        <dbReference type="ARBA" id="ARBA00022691"/>
    </source>
</evidence>
<evidence type="ECO:0000259" key="5">
    <source>
        <dbReference type="Pfam" id="PF08100"/>
    </source>
</evidence>
<dbReference type="SUPFAM" id="SSF46785">
    <property type="entry name" value="Winged helix' DNA-binding domain"/>
    <property type="match status" value="1"/>
</dbReference>
<dbReference type="OrthoDB" id="4145676at2"/>
<keyword evidence="3" id="KW-0949">S-adenosyl-L-methionine</keyword>
<dbReference type="CDD" id="cd02440">
    <property type="entry name" value="AdoMet_MTases"/>
    <property type="match status" value="1"/>
</dbReference>
<dbReference type="InterPro" id="IPR036388">
    <property type="entry name" value="WH-like_DNA-bd_sf"/>
</dbReference>
<dbReference type="SUPFAM" id="SSF53335">
    <property type="entry name" value="S-adenosyl-L-methionine-dependent methyltransferases"/>
    <property type="match status" value="1"/>
</dbReference>
<dbReference type="PROSITE" id="PS51683">
    <property type="entry name" value="SAM_OMT_II"/>
    <property type="match status" value="1"/>
</dbReference>
<dbReference type="InterPro" id="IPR012967">
    <property type="entry name" value="COMT_dimerisation"/>
</dbReference>
<proteinExistence type="predicted"/>
<dbReference type="AlphaFoldDB" id="A0A1B1MHG0"/>
<evidence type="ECO:0000256" key="2">
    <source>
        <dbReference type="ARBA" id="ARBA00022679"/>
    </source>
</evidence>
<dbReference type="InterPro" id="IPR001077">
    <property type="entry name" value="COMT_C"/>
</dbReference>
<dbReference type="RefSeq" id="WP_067439889.1">
    <property type="nucleotide sequence ID" value="NZ_CP016438.1"/>
</dbReference>
<evidence type="ECO:0000313" key="7">
    <source>
        <dbReference type="Proteomes" id="UP000092598"/>
    </source>
</evidence>
<keyword evidence="2 6" id="KW-0808">Transferase</keyword>
<dbReference type="InterPro" id="IPR016461">
    <property type="entry name" value="COMT-like"/>
</dbReference>
<dbReference type="EMBL" id="CP016438">
    <property type="protein sequence ID" value="ANS68055.1"/>
    <property type="molecule type" value="Genomic_DNA"/>
</dbReference>
<protein>
    <submittedName>
        <fullName evidence="6">Carminomycin 4-O-methyltransferase</fullName>
    </submittedName>
</protein>
<keyword evidence="1 6" id="KW-0489">Methyltransferase</keyword>
<gene>
    <name evidence="6" type="ORF">SLINC_5831</name>
</gene>
<feature type="domain" description="O-methyltransferase dimerisation" evidence="5">
    <location>
        <begin position="16"/>
        <end position="93"/>
    </location>
</feature>
<dbReference type="Gene3D" id="1.10.287.1350">
    <property type="match status" value="1"/>
</dbReference>
<dbReference type="Gene3D" id="3.40.50.150">
    <property type="entry name" value="Vaccinia Virus protein VP39"/>
    <property type="match status" value="1"/>
</dbReference>
<dbReference type="PANTHER" id="PTHR43712:SF2">
    <property type="entry name" value="O-METHYLTRANSFERASE CICE"/>
    <property type="match status" value="1"/>
</dbReference>
<dbReference type="InterPro" id="IPR036390">
    <property type="entry name" value="WH_DNA-bd_sf"/>
</dbReference>
<dbReference type="KEGG" id="sls:SLINC_5831"/>
<dbReference type="InterPro" id="IPR029063">
    <property type="entry name" value="SAM-dependent_MTases_sf"/>
</dbReference>
<dbReference type="PANTHER" id="PTHR43712">
    <property type="entry name" value="PUTATIVE (AFU_ORTHOLOGUE AFUA_4G14580)-RELATED"/>
    <property type="match status" value="1"/>
</dbReference>
<accession>A0A1B1MHG0</accession>
<dbReference type="Pfam" id="PF00891">
    <property type="entry name" value="Methyltransf_2"/>
    <property type="match status" value="1"/>
</dbReference>
<evidence type="ECO:0000256" key="1">
    <source>
        <dbReference type="ARBA" id="ARBA00022603"/>
    </source>
</evidence>
<dbReference type="STRING" id="1915.SLINC_5831"/>
<dbReference type="PIRSF" id="PIRSF005739">
    <property type="entry name" value="O-mtase"/>
    <property type="match status" value="1"/>
</dbReference>
<evidence type="ECO:0000259" key="4">
    <source>
        <dbReference type="Pfam" id="PF00891"/>
    </source>
</evidence>
<sequence>MAEPQPYEKLLSLADLLAPSAIRAAATLRLADHLHAGATTSAALAERAGTRPDVTDALLRYLTELGILTTDEAPTTDAVTHYALTALGEPLLSDHPRSVREVLRGDSMIGHGTRALLHLDHTVRTGEPSHFAEPGGGYWETVNNDPAYAGEWAQQARAVDAHADLPLAWGAEQIVTAYDWSRARTVVDVGGHLGVILLALLRRHPHLRGTLVDLKNVAEQAAARFARSDAADRAEAVVGSFFEPLPAGADVYLLSAILADWDDKDAVRILENCREAAGPHGRILLADVAMPLHGAATELQYRSMMPAPARDAAELEALCATAGLRVTWRGPATGVRTLLELAAR</sequence>
<organism evidence="6 7">
    <name type="scientific">Streptomyces lincolnensis</name>
    <dbReference type="NCBI Taxonomy" id="1915"/>
    <lineage>
        <taxon>Bacteria</taxon>
        <taxon>Bacillati</taxon>
        <taxon>Actinomycetota</taxon>
        <taxon>Actinomycetes</taxon>
        <taxon>Kitasatosporales</taxon>
        <taxon>Streptomycetaceae</taxon>
        <taxon>Streptomyces</taxon>
    </lineage>
</organism>
<keyword evidence="7" id="KW-1185">Reference proteome</keyword>
<feature type="domain" description="O-methyltransferase C-terminal" evidence="4">
    <location>
        <begin position="170"/>
        <end position="324"/>
    </location>
</feature>
<name>A0A1B1MHG0_STRLN</name>